<evidence type="ECO:0000256" key="1">
    <source>
        <dbReference type="ARBA" id="ARBA00000402"/>
    </source>
</evidence>
<comment type="similarity">
    <text evidence="5">Belongs to the RNase Z family.</text>
</comment>
<reference evidence="25 26" key="1">
    <citation type="submission" date="2020-08" db="EMBL/GenBank/DDBJ databases">
        <title>Aphidius gifuensis genome sequencing and assembly.</title>
        <authorList>
            <person name="Du Z."/>
        </authorList>
    </citation>
    <scope>NUCLEOTIDE SEQUENCE [LARGE SCALE GENOMIC DNA]</scope>
    <source>
        <strain evidence="25">YNYX2018</strain>
        <tissue evidence="25">Adults</tissue>
    </source>
</reference>
<comment type="caution">
    <text evidence="25">The sequence shown here is derived from an EMBL/GenBank/DDBJ whole genome shotgun (WGS) entry which is preliminary data.</text>
</comment>
<dbReference type="GO" id="GO:0046872">
    <property type="term" value="F:metal ion binding"/>
    <property type="evidence" value="ECO:0007669"/>
    <property type="project" value="UniProtKB-KW"/>
</dbReference>
<sequence>MTEPIDVSDITLEEIHKLLQDANRAKGLSTDKHYLSGKIFLQILGSGTRGSPSSLYVSTDHSKYLFNCGEGTQRLAHEHHLKLGKLEHVFFTTPTWKNMGGLPGMSLTIQDYGVQKINIHGPKGITQLFNATRKFVLLRDLNVNEATCNDEFKDSCMTIKYVNLIKKHNNDSTDDDSDTLIDDDDNDYYGHEYNLNGKRDGSYSNPPNKYLKFDNENLEIDKIRGCLIYICKLHNKPGGLDKNKLSKIFKIKPGPYCALLKAGYDIKIKEKCKNNDDINSTNYKYIKSSEVCDEDVPGPLFIVLEIPDEDYLDSLIENEILNEYQTNDVLKNQDNYIIHFTKENILINKKYREWMKKFTNNTQHIILNDKNNCYNYEALHRIQHQLTLLDSNIFPMIHDKNFDDDTTDDVLNKIFIDDGLSVYRAKTLNTVNLRPPDGIDSSFVVKIDKNADVKEVCNVDGFEESLEELKKNINNQLSSLKEQPEFPKLLVLGTGSCIPNKVRNTSGLLLRVDEDTSIVIDCGEGTIGQIIRFFGIKEADKVVLSIKAIYVSHLHADHHLGLLGILQERQRLTQEPVYLFAPKQIEPWLKFYHHKFEKIKLTYNLIPNQSLILGFKTIAQSTDDEIQKNLKIKDISTVEVEHCIHAFGVAFTLQDGQKIVYSGDTRPCTSLVELGKNCSLLIHEATMEDNLEFEAKKKMHSTISEAIKIGENMNSKFTLLTHFSQRYSKMPMLPDSSAGFNLSNVGIAFDNMQIKLSQLSLLPLFYPSLGMMFSEFCNMLEKKANQRLAKEQKKTKK</sequence>
<evidence type="ECO:0000259" key="24">
    <source>
        <dbReference type="SMART" id="SM00849"/>
    </source>
</evidence>
<dbReference type="GO" id="GO:0005634">
    <property type="term" value="C:nucleus"/>
    <property type="evidence" value="ECO:0007669"/>
    <property type="project" value="UniProtKB-SubCell"/>
</dbReference>
<dbReference type="Gene3D" id="3.60.15.10">
    <property type="entry name" value="Ribonuclease Z/Hydroxyacylglutathione hydrolase-like"/>
    <property type="match status" value="2"/>
</dbReference>
<dbReference type="AlphaFoldDB" id="A0A835CN06"/>
<dbReference type="InterPro" id="IPR001279">
    <property type="entry name" value="Metallo-B-lactamas"/>
</dbReference>
<dbReference type="GO" id="GO:0042781">
    <property type="term" value="F:3'-tRNA processing endoribonuclease activity"/>
    <property type="evidence" value="ECO:0007669"/>
    <property type="project" value="UniProtKB-EC"/>
</dbReference>
<evidence type="ECO:0000256" key="2">
    <source>
        <dbReference type="ARBA" id="ARBA00001947"/>
    </source>
</evidence>
<dbReference type="GO" id="GO:1990180">
    <property type="term" value="P:mitochondrial tRNA 3'-end processing"/>
    <property type="evidence" value="ECO:0007669"/>
    <property type="project" value="TreeGrafter"/>
</dbReference>
<keyword evidence="8" id="KW-0597">Phosphoprotein</keyword>
<keyword evidence="26" id="KW-1185">Reference proteome</keyword>
<dbReference type="PANTHER" id="PTHR12553">
    <property type="entry name" value="ZINC PHOSPHODIESTERASE ELAC PROTEIN 2"/>
    <property type="match status" value="1"/>
</dbReference>
<dbReference type="OrthoDB" id="527344at2759"/>
<keyword evidence="15" id="KW-0809">Transit peptide</keyword>
<evidence type="ECO:0000256" key="13">
    <source>
        <dbReference type="ARBA" id="ARBA00022801"/>
    </source>
</evidence>
<evidence type="ECO:0000256" key="21">
    <source>
        <dbReference type="ARBA" id="ARBA00032616"/>
    </source>
</evidence>
<evidence type="ECO:0000256" key="6">
    <source>
        <dbReference type="ARBA" id="ARBA00012477"/>
    </source>
</evidence>
<evidence type="ECO:0000256" key="22">
    <source>
        <dbReference type="ARBA" id="ARBA00046098"/>
    </source>
</evidence>
<evidence type="ECO:0000256" key="15">
    <source>
        <dbReference type="ARBA" id="ARBA00022946"/>
    </source>
</evidence>
<comment type="subcellular location">
    <subcellularLocation>
        <location evidence="4">Mitochondrion matrix</location>
    </subcellularLocation>
    <subcellularLocation>
        <location evidence="3">Nucleus</location>
    </subcellularLocation>
</comment>
<evidence type="ECO:0000313" key="26">
    <source>
        <dbReference type="Proteomes" id="UP000639338"/>
    </source>
</evidence>
<keyword evidence="11" id="KW-0479">Metal-binding</keyword>
<name>A0A835CN06_APHGI</name>
<evidence type="ECO:0000256" key="9">
    <source>
        <dbReference type="ARBA" id="ARBA00022694"/>
    </source>
</evidence>
<dbReference type="Pfam" id="PF23023">
    <property type="entry name" value="Anti-Pycsar_Apyc1"/>
    <property type="match status" value="1"/>
</dbReference>
<dbReference type="EC" id="3.1.26.11" evidence="6"/>
<evidence type="ECO:0000256" key="20">
    <source>
        <dbReference type="ARBA" id="ARBA00032104"/>
    </source>
</evidence>
<evidence type="ECO:0000256" key="8">
    <source>
        <dbReference type="ARBA" id="ARBA00022553"/>
    </source>
</evidence>
<dbReference type="Pfam" id="PF13691">
    <property type="entry name" value="Lactamase_B_4"/>
    <property type="match status" value="1"/>
</dbReference>
<dbReference type="SUPFAM" id="SSF56281">
    <property type="entry name" value="Metallo-hydrolase/oxidoreductase"/>
    <property type="match status" value="2"/>
</dbReference>
<comment type="subunit">
    <text evidence="23">Homodimer. Interacts with PTCD1.</text>
</comment>
<keyword evidence="16" id="KW-0496">Mitochondrion</keyword>
<evidence type="ECO:0000256" key="11">
    <source>
        <dbReference type="ARBA" id="ARBA00022723"/>
    </source>
</evidence>
<evidence type="ECO:0000256" key="17">
    <source>
        <dbReference type="ARBA" id="ARBA00023242"/>
    </source>
</evidence>
<evidence type="ECO:0000256" key="23">
    <source>
        <dbReference type="ARBA" id="ARBA00047136"/>
    </source>
</evidence>
<keyword evidence="12" id="KW-0255">Endonuclease</keyword>
<organism evidence="25 26">
    <name type="scientific">Aphidius gifuensis</name>
    <name type="common">Parasitoid wasp</name>
    <dbReference type="NCBI Taxonomy" id="684658"/>
    <lineage>
        <taxon>Eukaryota</taxon>
        <taxon>Metazoa</taxon>
        <taxon>Ecdysozoa</taxon>
        <taxon>Arthropoda</taxon>
        <taxon>Hexapoda</taxon>
        <taxon>Insecta</taxon>
        <taxon>Pterygota</taxon>
        <taxon>Neoptera</taxon>
        <taxon>Endopterygota</taxon>
        <taxon>Hymenoptera</taxon>
        <taxon>Apocrita</taxon>
        <taxon>Ichneumonoidea</taxon>
        <taxon>Braconidae</taxon>
        <taxon>Aphidiinae</taxon>
        <taxon>Aphidius</taxon>
    </lineage>
</organism>
<dbReference type="PANTHER" id="PTHR12553:SF49">
    <property type="entry name" value="ZINC PHOSPHODIESTERASE ELAC PROTEIN 2"/>
    <property type="match status" value="1"/>
</dbReference>
<evidence type="ECO:0000256" key="14">
    <source>
        <dbReference type="ARBA" id="ARBA00022833"/>
    </source>
</evidence>
<evidence type="ECO:0000256" key="3">
    <source>
        <dbReference type="ARBA" id="ARBA00004123"/>
    </source>
</evidence>
<evidence type="ECO:0000256" key="5">
    <source>
        <dbReference type="ARBA" id="ARBA00007823"/>
    </source>
</evidence>
<keyword evidence="10" id="KW-0540">Nuclease</keyword>
<dbReference type="EMBL" id="JACMRX010000004">
    <property type="protein sequence ID" value="KAF7990329.1"/>
    <property type="molecule type" value="Genomic_DNA"/>
</dbReference>
<gene>
    <name evidence="25" type="ORF">HCN44_000134</name>
</gene>
<evidence type="ECO:0000256" key="16">
    <source>
        <dbReference type="ARBA" id="ARBA00023128"/>
    </source>
</evidence>
<keyword evidence="17" id="KW-0539">Nucleus</keyword>
<dbReference type="CDD" id="cd07718">
    <property type="entry name" value="RNaseZ_ELAC1_ELAC2-C-term-like_MBL-fold"/>
    <property type="match status" value="1"/>
</dbReference>
<accession>A0A835CN06</accession>
<dbReference type="SMART" id="SM00849">
    <property type="entry name" value="Lactamase_B"/>
    <property type="match status" value="1"/>
</dbReference>
<protein>
    <recommendedName>
        <fullName evidence="7">Zinc phosphodiesterase ELAC protein 2</fullName>
        <ecNumber evidence="6">3.1.26.11</ecNumber>
    </recommendedName>
    <alternativeName>
        <fullName evidence="21">ElaC homolog protein 2</fullName>
    </alternativeName>
    <alternativeName>
        <fullName evidence="19">Ribonuclease Z 2</fullName>
    </alternativeName>
    <alternativeName>
        <fullName evidence="20">tRNA 3 endonuclease 2</fullName>
    </alternativeName>
    <alternativeName>
        <fullName evidence="18">tRNase Z 2</fullName>
    </alternativeName>
</protein>
<comment type="function">
    <text evidence="22">Zinc phosphodiesterase, which displays mitochondrial tRNA 3'-processing endonuclease activity. Involved in tRNA maturation, by removing a 3'-trailer from precursor tRNA. Associates with mitochondrial DNA complexes at the nucleoids to initiate RNA processing and ribosome assembly.</text>
</comment>
<evidence type="ECO:0000256" key="4">
    <source>
        <dbReference type="ARBA" id="ARBA00004305"/>
    </source>
</evidence>
<dbReference type="GO" id="GO:0042645">
    <property type="term" value="C:mitochondrial nucleoid"/>
    <property type="evidence" value="ECO:0007669"/>
    <property type="project" value="UniProtKB-ARBA"/>
</dbReference>
<keyword evidence="9" id="KW-0819">tRNA processing</keyword>
<evidence type="ECO:0000256" key="12">
    <source>
        <dbReference type="ARBA" id="ARBA00022759"/>
    </source>
</evidence>
<evidence type="ECO:0000256" key="7">
    <source>
        <dbReference type="ARBA" id="ARBA00013357"/>
    </source>
</evidence>
<dbReference type="InterPro" id="IPR047151">
    <property type="entry name" value="RNZ2-like"/>
</dbReference>
<proteinExistence type="inferred from homology"/>
<dbReference type="FunFam" id="3.60.15.10:FF:000014">
    <property type="entry name" value="Zinc phosphodiesterase ELAC protein 2"/>
    <property type="match status" value="1"/>
</dbReference>
<keyword evidence="13" id="KW-0378">Hydrolase</keyword>
<dbReference type="InterPro" id="IPR036866">
    <property type="entry name" value="RibonucZ/Hydroxyglut_hydro"/>
</dbReference>
<comment type="catalytic activity">
    <reaction evidence="1">
        <text>Endonucleolytic cleavage of RNA, removing extra 3' nucleotides from tRNA precursor, generating 3' termini of tRNAs. A 3'-hydroxy group is left at the tRNA terminus and a 5'-phosphoryl group is left at the trailer molecule.</text>
        <dbReference type="EC" id="3.1.26.11"/>
    </reaction>
</comment>
<evidence type="ECO:0000256" key="19">
    <source>
        <dbReference type="ARBA" id="ARBA00030729"/>
    </source>
</evidence>
<dbReference type="Proteomes" id="UP000639338">
    <property type="component" value="Unassembled WGS sequence"/>
</dbReference>
<comment type="cofactor">
    <cofactor evidence="2">
        <name>Zn(2+)</name>
        <dbReference type="ChEBI" id="CHEBI:29105"/>
    </cofactor>
</comment>
<evidence type="ECO:0000256" key="10">
    <source>
        <dbReference type="ARBA" id="ARBA00022722"/>
    </source>
</evidence>
<dbReference type="InterPro" id="IPR027794">
    <property type="entry name" value="tRNase_Z_dom"/>
</dbReference>
<feature type="domain" description="Metallo-beta-lactamase" evidence="24">
    <location>
        <begin position="504"/>
        <end position="703"/>
    </location>
</feature>
<keyword evidence="14" id="KW-0862">Zinc</keyword>
<evidence type="ECO:0000313" key="25">
    <source>
        <dbReference type="EMBL" id="KAF7990329.1"/>
    </source>
</evidence>
<evidence type="ECO:0000256" key="18">
    <source>
        <dbReference type="ARBA" id="ARBA00030689"/>
    </source>
</evidence>